<evidence type="ECO:0000256" key="5">
    <source>
        <dbReference type="ARBA" id="ARBA00022989"/>
    </source>
</evidence>
<evidence type="ECO:0000256" key="2">
    <source>
        <dbReference type="ARBA" id="ARBA00004234"/>
    </source>
</evidence>
<feature type="signal peptide" evidence="8">
    <location>
        <begin position="1"/>
        <end position="16"/>
    </location>
</feature>
<gene>
    <name evidence="9" type="ORF">HPB48_019581</name>
</gene>
<comment type="caution">
    <text evidence="9">The sequence shown here is derived from an EMBL/GenBank/DDBJ whole genome shotgun (WGS) entry which is preliminary data.</text>
</comment>
<evidence type="ECO:0000256" key="1">
    <source>
        <dbReference type="ARBA" id="ARBA00004141"/>
    </source>
</evidence>
<dbReference type="Proteomes" id="UP000821853">
    <property type="component" value="Chromosome 1"/>
</dbReference>
<accession>A0A9J6FDI7</accession>
<dbReference type="GO" id="GO:0008021">
    <property type="term" value="C:synaptic vesicle"/>
    <property type="evidence" value="ECO:0007669"/>
    <property type="project" value="UniProtKB-SubCell"/>
</dbReference>
<dbReference type="OrthoDB" id="63113at2759"/>
<dbReference type="Pfam" id="PF03208">
    <property type="entry name" value="PRA1"/>
    <property type="match status" value="1"/>
</dbReference>
<dbReference type="GO" id="GO:0005794">
    <property type="term" value="C:Golgi apparatus"/>
    <property type="evidence" value="ECO:0007669"/>
    <property type="project" value="TreeGrafter"/>
</dbReference>
<evidence type="ECO:0000256" key="7">
    <source>
        <dbReference type="RuleBase" id="RU363107"/>
    </source>
</evidence>
<feature type="transmembrane region" description="Helical" evidence="7">
    <location>
        <begin position="60"/>
        <end position="84"/>
    </location>
</feature>
<comment type="subcellular location">
    <subcellularLocation>
        <location evidence="2">Cytoplasmic vesicle</location>
        <location evidence="2">Secretory vesicle</location>
        <location evidence="2">Synaptic vesicle</location>
    </subcellularLocation>
    <subcellularLocation>
        <location evidence="1 7">Membrane</location>
        <topology evidence="1 7">Multi-pass membrane protein</topology>
    </subcellularLocation>
</comment>
<dbReference type="PANTHER" id="PTHR19317:SF0">
    <property type="entry name" value="PRENYLATED RAB ACCEPTOR PROTEIN 1"/>
    <property type="match status" value="1"/>
</dbReference>
<evidence type="ECO:0000313" key="10">
    <source>
        <dbReference type="Proteomes" id="UP000821853"/>
    </source>
</evidence>
<dbReference type="EMBL" id="JABSTR010000001">
    <property type="protein sequence ID" value="KAH9360979.1"/>
    <property type="molecule type" value="Genomic_DNA"/>
</dbReference>
<protein>
    <recommendedName>
        <fullName evidence="7">PRA1 family protein</fullName>
    </recommendedName>
</protein>
<keyword evidence="10" id="KW-1185">Reference proteome</keyword>
<keyword evidence="5 7" id="KW-1133">Transmembrane helix</keyword>
<evidence type="ECO:0000313" key="9">
    <source>
        <dbReference type="EMBL" id="KAH9360979.1"/>
    </source>
</evidence>
<dbReference type="InterPro" id="IPR004895">
    <property type="entry name" value="Prenylated_rab_accept_PRA1"/>
</dbReference>
<dbReference type="GO" id="GO:0016020">
    <property type="term" value="C:membrane"/>
    <property type="evidence" value="ECO:0007669"/>
    <property type="project" value="UniProtKB-SubCell"/>
</dbReference>
<evidence type="ECO:0000256" key="4">
    <source>
        <dbReference type="ARBA" id="ARBA00022692"/>
    </source>
</evidence>
<evidence type="ECO:0000256" key="6">
    <source>
        <dbReference type="ARBA" id="ARBA00023136"/>
    </source>
</evidence>
<sequence length="170" mass="19408">MATFAFLLSLLTEASWWRVQWLRVQPWGQFLDRTKFSMPQSAREAEQRMRNNWERFGRNYGVLFLGAFSGFVLLSPRLLLSVLYTAGVCKALKINVETFTLGGRMHFHQYERISFAASLTLYFLYANGVCAAVGWALVPSLAVGISHAAAYTPPSSYRQHKKVARRLTYD</sequence>
<dbReference type="VEuPathDB" id="VectorBase:HLOH_063296"/>
<reference evidence="9 10" key="1">
    <citation type="journal article" date="2020" name="Cell">
        <title>Large-Scale Comparative Analyses of Tick Genomes Elucidate Their Genetic Diversity and Vector Capacities.</title>
        <authorList>
            <consortium name="Tick Genome and Microbiome Consortium (TIGMIC)"/>
            <person name="Jia N."/>
            <person name="Wang J."/>
            <person name="Shi W."/>
            <person name="Du L."/>
            <person name="Sun Y."/>
            <person name="Zhan W."/>
            <person name="Jiang J.F."/>
            <person name="Wang Q."/>
            <person name="Zhang B."/>
            <person name="Ji P."/>
            <person name="Bell-Sakyi L."/>
            <person name="Cui X.M."/>
            <person name="Yuan T.T."/>
            <person name="Jiang B.G."/>
            <person name="Yang W.F."/>
            <person name="Lam T.T."/>
            <person name="Chang Q.C."/>
            <person name="Ding S.J."/>
            <person name="Wang X.J."/>
            <person name="Zhu J.G."/>
            <person name="Ruan X.D."/>
            <person name="Zhao L."/>
            <person name="Wei J.T."/>
            <person name="Ye R.Z."/>
            <person name="Que T.C."/>
            <person name="Du C.H."/>
            <person name="Zhou Y.H."/>
            <person name="Cheng J.X."/>
            <person name="Dai P.F."/>
            <person name="Guo W.B."/>
            <person name="Han X.H."/>
            <person name="Huang E.J."/>
            <person name="Li L.F."/>
            <person name="Wei W."/>
            <person name="Gao Y.C."/>
            <person name="Liu J.Z."/>
            <person name="Shao H.Z."/>
            <person name="Wang X."/>
            <person name="Wang C.C."/>
            <person name="Yang T.C."/>
            <person name="Huo Q.B."/>
            <person name="Li W."/>
            <person name="Chen H.Y."/>
            <person name="Chen S.E."/>
            <person name="Zhou L.G."/>
            <person name="Ni X.B."/>
            <person name="Tian J.H."/>
            <person name="Sheng Y."/>
            <person name="Liu T."/>
            <person name="Pan Y.S."/>
            <person name="Xia L.Y."/>
            <person name="Li J."/>
            <person name="Zhao F."/>
            <person name="Cao W.C."/>
        </authorList>
    </citation>
    <scope>NUCLEOTIDE SEQUENCE [LARGE SCALE GENOMIC DNA]</scope>
    <source>
        <strain evidence="9">HaeL-2018</strain>
    </source>
</reference>
<organism evidence="9 10">
    <name type="scientific">Haemaphysalis longicornis</name>
    <name type="common">Bush tick</name>
    <dbReference type="NCBI Taxonomy" id="44386"/>
    <lineage>
        <taxon>Eukaryota</taxon>
        <taxon>Metazoa</taxon>
        <taxon>Ecdysozoa</taxon>
        <taxon>Arthropoda</taxon>
        <taxon>Chelicerata</taxon>
        <taxon>Arachnida</taxon>
        <taxon>Acari</taxon>
        <taxon>Parasitiformes</taxon>
        <taxon>Ixodida</taxon>
        <taxon>Ixodoidea</taxon>
        <taxon>Ixodidae</taxon>
        <taxon>Haemaphysalinae</taxon>
        <taxon>Haemaphysalis</taxon>
    </lineage>
</organism>
<feature type="transmembrane region" description="Helical" evidence="7">
    <location>
        <begin position="113"/>
        <end position="138"/>
    </location>
</feature>
<evidence type="ECO:0000256" key="3">
    <source>
        <dbReference type="ARBA" id="ARBA00006483"/>
    </source>
</evidence>
<evidence type="ECO:0000256" key="8">
    <source>
        <dbReference type="SAM" id="SignalP"/>
    </source>
</evidence>
<keyword evidence="8" id="KW-0732">Signal</keyword>
<name>A0A9J6FDI7_HAELO</name>
<dbReference type="AlphaFoldDB" id="A0A9J6FDI7"/>
<keyword evidence="6 7" id="KW-0472">Membrane</keyword>
<comment type="similarity">
    <text evidence="3 7">Belongs to the PRA1 family.</text>
</comment>
<proteinExistence type="inferred from homology"/>
<keyword evidence="4 7" id="KW-0812">Transmembrane</keyword>
<feature type="chain" id="PRO_5039920496" description="PRA1 family protein" evidence="8">
    <location>
        <begin position="17"/>
        <end position="170"/>
    </location>
</feature>
<dbReference type="PANTHER" id="PTHR19317">
    <property type="entry name" value="PRENYLATED RAB ACCEPTOR 1-RELATED"/>
    <property type="match status" value="1"/>
</dbReference>